<evidence type="ECO:0000313" key="3">
    <source>
        <dbReference type="EMBL" id="KAF3843904.1"/>
    </source>
</evidence>
<keyword evidence="4" id="KW-1185">Reference proteome</keyword>
<feature type="region of interest" description="Disordered" evidence="1">
    <location>
        <begin position="151"/>
        <end position="194"/>
    </location>
</feature>
<keyword evidence="2" id="KW-0472">Membrane</keyword>
<accession>A0A7J5Y385</accession>
<feature type="region of interest" description="Disordered" evidence="1">
    <location>
        <begin position="56"/>
        <end position="79"/>
    </location>
</feature>
<reference evidence="3 4" key="1">
    <citation type="submission" date="2020-03" db="EMBL/GenBank/DDBJ databases">
        <title>Dissostichus mawsoni Genome sequencing and assembly.</title>
        <authorList>
            <person name="Park H."/>
        </authorList>
    </citation>
    <scope>NUCLEOTIDE SEQUENCE [LARGE SCALE GENOMIC DNA]</scope>
    <source>
        <strain evidence="3">DM0001</strain>
        <tissue evidence="3">Muscle</tissue>
    </source>
</reference>
<organism evidence="3 4">
    <name type="scientific">Dissostichus mawsoni</name>
    <name type="common">Antarctic cod</name>
    <dbReference type="NCBI Taxonomy" id="36200"/>
    <lineage>
        <taxon>Eukaryota</taxon>
        <taxon>Metazoa</taxon>
        <taxon>Chordata</taxon>
        <taxon>Craniata</taxon>
        <taxon>Vertebrata</taxon>
        <taxon>Euteleostomi</taxon>
        <taxon>Actinopterygii</taxon>
        <taxon>Neopterygii</taxon>
        <taxon>Teleostei</taxon>
        <taxon>Neoteleostei</taxon>
        <taxon>Acanthomorphata</taxon>
        <taxon>Eupercaria</taxon>
        <taxon>Perciformes</taxon>
        <taxon>Notothenioidei</taxon>
        <taxon>Nototheniidae</taxon>
        <taxon>Dissostichus</taxon>
    </lineage>
</organism>
<comment type="caution">
    <text evidence="3">The sequence shown here is derived from an EMBL/GenBank/DDBJ whole genome shotgun (WGS) entry which is preliminary data.</text>
</comment>
<dbReference type="AlphaFoldDB" id="A0A7J5Y385"/>
<sequence length="208" mass="23624">MSCSEEAPGYSQFGLFGPSFSLMQLLRLAWALTAAAACSLILLILHNHILREAEEDHRPADGSLRLQERTDRRDDSRQTGLRRPGVRWLRVWTMKVVVSWSISRAGPARNQEAGSKPPRTAHLIASLGSKLNLRDAFLSGRTDAKPWLEEVRKDQKEGGNCHRRHKRDRGKGRKEPRGGREEGKEVYIKERGEGSEDINARNKNIYIF</sequence>
<dbReference type="EMBL" id="JAAKFY010000017">
    <property type="protein sequence ID" value="KAF3843904.1"/>
    <property type="molecule type" value="Genomic_DNA"/>
</dbReference>
<feature type="compositionally biased region" description="Basic and acidic residues" evidence="1">
    <location>
        <begin position="173"/>
        <end position="194"/>
    </location>
</feature>
<proteinExistence type="predicted"/>
<keyword evidence="2" id="KW-1133">Transmembrane helix</keyword>
<feature type="compositionally biased region" description="Basic and acidic residues" evidence="1">
    <location>
        <begin position="56"/>
        <end position="77"/>
    </location>
</feature>
<protein>
    <submittedName>
        <fullName evidence="3">Uncharacterized protein</fullName>
    </submittedName>
</protein>
<dbReference type="Proteomes" id="UP000518266">
    <property type="component" value="Unassembled WGS sequence"/>
</dbReference>
<evidence type="ECO:0000313" key="4">
    <source>
        <dbReference type="Proteomes" id="UP000518266"/>
    </source>
</evidence>
<evidence type="ECO:0000256" key="1">
    <source>
        <dbReference type="SAM" id="MobiDB-lite"/>
    </source>
</evidence>
<feature type="transmembrane region" description="Helical" evidence="2">
    <location>
        <begin position="25"/>
        <end position="45"/>
    </location>
</feature>
<feature type="compositionally biased region" description="Basic residues" evidence="1">
    <location>
        <begin position="161"/>
        <end position="172"/>
    </location>
</feature>
<name>A0A7J5Y385_DISMA</name>
<keyword evidence="2" id="KW-0812">Transmembrane</keyword>
<gene>
    <name evidence="3" type="ORF">F7725_015952</name>
</gene>
<evidence type="ECO:0000256" key="2">
    <source>
        <dbReference type="SAM" id="Phobius"/>
    </source>
</evidence>
<feature type="compositionally biased region" description="Basic and acidic residues" evidence="1">
    <location>
        <begin position="151"/>
        <end position="160"/>
    </location>
</feature>